<protein>
    <recommendedName>
        <fullName evidence="3">Lipoprotein</fullName>
    </recommendedName>
</protein>
<proteinExistence type="predicted"/>
<keyword evidence="2" id="KW-1185">Reference proteome</keyword>
<dbReference type="Pfam" id="PF20101">
    <property type="entry name" value="DUF6491"/>
    <property type="match status" value="1"/>
</dbReference>
<dbReference type="AlphaFoldDB" id="A0A839T1U9"/>
<evidence type="ECO:0000313" key="1">
    <source>
        <dbReference type="EMBL" id="MBB3102590.1"/>
    </source>
</evidence>
<organism evidence="1 2">
    <name type="scientific">Azomonas macrocytogenes</name>
    <name type="common">Azotobacter macrocytogenes</name>
    <dbReference type="NCBI Taxonomy" id="69962"/>
    <lineage>
        <taxon>Bacteria</taxon>
        <taxon>Pseudomonadati</taxon>
        <taxon>Pseudomonadota</taxon>
        <taxon>Gammaproteobacteria</taxon>
        <taxon>Pseudomonadales</taxon>
        <taxon>Pseudomonadaceae</taxon>
        <taxon>Azomonas</taxon>
    </lineage>
</organism>
<name>A0A839T1U9_AZOMA</name>
<dbReference type="Proteomes" id="UP000549250">
    <property type="component" value="Unassembled WGS sequence"/>
</dbReference>
<evidence type="ECO:0008006" key="3">
    <source>
        <dbReference type="Google" id="ProtNLM"/>
    </source>
</evidence>
<comment type="caution">
    <text evidence="1">The sequence shown here is derived from an EMBL/GenBank/DDBJ whole genome shotgun (WGS) entry which is preliminary data.</text>
</comment>
<dbReference type="PROSITE" id="PS51257">
    <property type="entry name" value="PROKAR_LIPOPROTEIN"/>
    <property type="match status" value="1"/>
</dbReference>
<accession>A0A839T1U9</accession>
<dbReference type="InterPro" id="IPR045500">
    <property type="entry name" value="DUF6491"/>
</dbReference>
<dbReference type="EMBL" id="JACHXI010000003">
    <property type="protein sequence ID" value="MBB3102590.1"/>
    <property type="molecule type" value="Genomic_DNA"/>
</dbReference>
<dbReference type="RefSeq" id="WP_183165575.1">
    <property type="nucleotide sequence ID" value="NZ_JACHXI010000003.1"/>
</dbReference>
<evidence type="ECO:0000313" key="2">
    <source>
        <dbReference type="Proteomes" id="UP000549250"/>
    </source>
</evidence>
<reference evidence="1 2" key="1">
    <citation type="submission" date="2020-08" db="EMBL/GenBank/DDBJ databases">
        <title>Genomic Encyclopedia of Type Strains, Phase III (KMG-III): the genomes of soil and plant-associated and newly described type strains.</title>
        <authorList>
            <person name="Whitman W."/>
        </authorList>
    </citation>
    <scope>NUCLEOTIDE SEQUENCE [LARGE SCALE GENOMIC DNA]</scope>
    <source>
        <strain evidence="1 2">CECT 4462</strain>
    </source>
</reference>
<gene>
    <name evidence="1" type="ORF">FHR87_000973</name>
</gene>
<sequence length="134" mass="15506">MSMRSYCFAAVVFFLGACHHSVLDDPAATLDEKLTALGFRQGEKVEQAWRYDFDGWQFLDNRHIVLGRWPSRSYLIEFSNECRMKSSSRIGYSTTVGNLSRFDQIFFSDTGNIPEFCRIGEIYRLEKANQPARN</sequence>